<comment type="similarity">
    <text evidence="2">Belongs to the HMBS family.</text>
</comment>
<dbReference type="PROSITE" id="PS00533">
    <property type="entry name" value="PORPHOBILINOGEN_DEAM"/>
    <property type="match status" value="1"/>
</dbReference>
<dbReference type="GO" id="GO:0004418">
    <property type="term" value="F:hydroxymethylbilane synthase activity"/>
    <property type="evidence" value="ECO:0007669"/>
    <property type="project" value="UniProtKB-UniRule"/>
</dbReference>
<dbReference type="AlphaFoldDB" id="A0A520KRK1"/>
<gene>
    <name evidence="7" type="ORF">EF806_03500</name>
</gene>
<evidence type="ECO:0000259" key="6">
    <source>
        <dbReference type="Pfam" id="PF01379"/>
    </source>
</evidence>
<dbReference type="PANTHER" id="PTHR11557">
    <property type="entry name" value="PORPHOBILINOGEN DEAMINASE"/>
    <property type="match status" value="1"/>
</dbReference>
<reference evidence="7 8" key="1">
    <citation type="journal article" date="2019" name="Nat. Microbiol.">
        <title>Wide diversity of methane and short-chain alkane metabolisms in uncultured archaea.</title>
        <authorList>
            <person name="Borrel G."/>
            <person name="Adam P.S."/>
            <person name="McKay L.J."/>
            <person name="Chen L.X."/>
            <person name="Sierra-Garcia I.N."/>
            <person name="Sieber C.M."/>
            <person name="Letourneur Q."/>
            <person name="Ghozlane A."/>
            <person name="Andersen G.L."/>
            <person name="Li W.J."/>
            <person name="Hallam S.J."/>
            <person name="Muyzer G."/>
            <person name="de Oliveira V.M."/>
            <person name="Inskeep W.P."/>
            <person name="Banfield J.F."/>
            <person name="Gribaldo S."/>
        </authorList>
    </citation>
    <scope>NUCLEOTIDE SEQUENCE [LARGE SCALE GENOMIC DNA]</scope>
    <source>
        <strain evidence="7">NM1a</strain>
    </source>
</reference>
<dbReference type="Gene3D" id="3.30.160.40">
    <property type="entry name" value="Porphobilinogen deaminase, C-terminal domain"/>
    <property type="match status" value="1"/>
</dbReference>
<organism evidence="7 8">
    <name type="scientific">Methanoliparum thermophilum</name>
    <dbReference type="NCBI Taxonomy" id="2491083"/>
    <lineage>
        <taxon>Archaea</taxon>
        <taxon>Methanobacteriati</taxon>
        <taxon>Methanobacteriota</taxon>
        <taxon>Candidatus Methanoliparia</taxon>
        <taxon>Candidatus Methanoliparales</taxon>
        <taxon>Candidatus Methanoliparaceae</taxon>
        <taxon>Candidatus Methanoliparum</taxon>
    </lineage>
</organism>
<evidence type="ECO:0000313" key="7">
    <source>
        <dbReference type="EMBL" id="RZN64422.1"/>
    </source>
</evidence>
<proteinExistence type="inferred from homology"/>
<dbReference type="FunFam" id="3.40.190.10:FF:000005">
    <property type="entry name" value="Porphobilinogen deaminase"/>
    <property type="match status" value="1"/>
</dbReference>
<dbReference type="Pfam" id="PF01379">
    <property type="entry name" value="Porphobil_deam"/>
    <property type="match status" value="1"/>
</dbReference>
<dbReference type="SUPFAM" id="SSF53850">
    <property type="entry name" value="Periplasmic binding protein-like II"/>
    <property type="match status" value="1"/>
</dbReference>
<dbReference type="InterPro" id="IPR022419">
    <property type="entry name" value="Porphobilin_deaminase_cofac_BS"/>
</dbReference>
<feature type="domain" description="Porphobilinogen deaminase N-terminal" evidence="6">
    <location>
        <begin position="3"/>
        <end position="205"/>
    </location>
</feature>
<dbReference type="SUPFAM" id="SSF54782">
    <property type="entry name" value="Porphobilinogen deaminase (hydroxymethylbilane synthase), C-terminal domain"/>
    <property type="match status" value="1"/>
</dbReference>
<accession>A0A520KRK1</accession>
<dbReference type="EC" id="2.5.1.61" evidence="5"/>
<dbReference type="PANTHER" id="PTHR11557:SF0">
    <property type="entry name" value="PORPHOBILINOGEN DEAMINASE"/>
    <property type="match status" value="1"/>
</dbReference>
<dbReference type="GO" id="GO:0006783">
    <property type="term" value="P:heme biosynthetic process"/>
    <property type="evidence" value="ECO:0007669"/>
    <property type="project" value="TreeGrafter"/>
</dbReference>
<dbReference type="InterPro" id="IPR000860">
    <property type="entry name" value="HemC"/>
</dbReference>
<evidence type="ECO:0000256" key="2">
    <source>
        <dbReference type="ARBA" id="ARBA00005638"/>
    </source>
</evidence>
<comment type="cofactor">
    <cofactor evidence="1">
        <name>dipyrromethane</name>
        <dbReference type="ChEBI" id="CHEBI:60342"/>
    </cofactor>
</comment>
<evidence type="ECO:0000256" key="3">
    <source>
        <dbReference type="ARBA" id="ARBA00022679"/>
    </source>
</evidence>
<protein>
    <recommendedName>
        <fullName evidence="5">Hydroxymethylbilane synthase</fullName>
        <ecNumber evidence="5">2.5.1.61</ecNumber>
    </recommendedName>
</protein>
<dbReference type="InterPro" id="IPR036803">
    <property type="entry name" value="Porphobilinogen_deaminase_C_sf"/>
</dbReference>
<dbReference type="Proteomes" id="UP000317158">
    <property type="component" value="Unassembled WGS sequence"/>
</dbReference>
<dbReference type="PRINTS" id="PR00151">
    <property type="entry name" value="PORPHBDMNASE"/>
</dbReference>
<keyword evidence="4" id="KW-0627">Porphyrin biosynthesis</keyword>
<dbReference type="EMBL" id="RXIF01000006">
    <property type="protein sequence ID" value="RZN64422.1"/>
    <property type="molecule type" value="Genomic_DNA"/>
</dbReference>
<sequence>MSLVIGSRRSKLAMIQAEMVKTLLARKGYETTIKKIVTEGDVNKDIHSLIFQGQVGTFVNEINKELINGEIDIAVHSLKDVPTYLPDSISFSAFLPRDSPLDVLISKDNLSFEDLPAGSVIGTSSIRRRAQVLAKRDDLIVKPLRGNIDTRLKKLNKGEYDAIIIAEAGLNRFKVIKKYQRLKDDIFLPPANQGTIVAITRKNSAEGRILRLINDEKTEKESEIERIVMKVLGVGCSVPIGILSCLNDDVAKIEVNFIPENHSNPLYQSIDLNINKNDFFDKIKEFSIDFKERIKMKNVL</sequence>
<keyword evidence="3 7" id="KW-0808">Transferase</keyword>
<evidence type="ECO:0000313" key="8">
    <source>
        <dbReference type="Proteomes" id="UP000317158"/>
    </source>
</evidence>
<dbReference type="Gene3D" id="3.40.190.10">
    <property type="entry name" value="Periplasmic binding protein-like II"/>
    <property type="match status" value="2"/>
</dbReference>
<comment type="caution">
    <text evidence="7">The sequence shown here is derived from an EMBL/GenBank/DDBJ whole genome shotgun (WGS) entry which is preliminary data.</text>
</comment>
<name>A0A520KRK1_METT2</name>
<dbReference type="InterPro" id="IPR022417">
    <property type="entry name" value="Porphobilin_deaminase_N"/>
</dbReference>
<dbReference type="PIRSF" id="PIRSF001438">
    <property type="entry name" value="4pyrrol_synth_OHMeBilane_synth"/>
    <property type="match status" value="1"/>
</dbReference>
<dbReference type="GO" id="GO:0005737">
    <property type="term" value="C:cytoplasm"/>
    <property type="evidence" value="ECO:0007669"/>
    <property type="project" value="UniProtKB-UniRule"/>
</dbReference>
<dbReference type="NCBIfam" id="TIGR00212">
    <property type="entry name" value="hemC"/>
    <property type="match status" value="1"/>
</dbReference>
<evidence type="ECO:0000256" key="1">
    <source>
        <dbReference type="ARBA" id="ARBA00001916"/>
    </source>
</evidence>
<evidence type="ECO:0000256" key="4">
    <source>
        <dbReference type="ARBA" id="ARBA00023244"/>
    </source>
</evidence>
<evidence type="ECO:0000256" key="5">
    <source>
        <dbReference type="NCBIfam" id="TIGR00212"/>
    </source>
</evidence>